<dbReference type="PROSITE" id="PS51353">
    <property type="entry name" value="ARSC"/>
    <property type="match status" value="1"/>
</dbReference>
<organism evidence="5 6">
    <name type="scientific">Rhodococcus rhodnii</name>
    <dbReference type="NCBI Taxonomy" id="38312"/>
    <lineage>
        <taxon>Bacteria</taxon>
        <taxon>Bacillati</taxon>
        <taxon>Actinomycetota</taxon>
        <taxon>Actinomycetes</taxon>
        <taxon>Mycobacteriales</taxon>
        <taxon>Nocardiaceae</taxon>
        <taxon>Rhodococcus</taxon>
    </lineage>
</organism>
<comment type="similarity">
    <text evidence="1 4">Belongs to the ArsC family.</text>
</comment>
<accession>A0A6P2CBT7</accession>
<dbReference type="RefSeq" id="WP_010837075.1">
    <property type="nucleotide sequence ID" value="NZ_QRCM01000001.1"/>
</dbReference>
<dbReference type="InterPro" id="IPR036249">
    <property type="entry name" value="Thioredoxin-like_sf"/>
</dbReference>
<dbReference type="NCBIfam" id="TIGR00014">
    <property type="entry name" value="arsC"/>
    <property type="match status" value="1"/>
</dbReference>
<dbReference type="InterPro" id="IPR006660">
    <property type="entry name" value="Arsenate_reductase-like"/>
</dbReference>
<dbReference type="Gene3D" id="3.40.30.10">
    <property type="entry name" value="Glutaredoxin"/>
    <property type="match status" value="1"/>
</dbReference>
<dbReference type="Proteomes" id="UP000471120">
    <property type="component" value="Unassembled WGS sequence"/>
</dbReference>
<dbReference type="SUPFAM" id="SSF52833">
    <property type="entry name" value="Thioredoxin-like"/>
    <property type="match status" value="1"/>
</dbReference>
<protein>
    <recommendedName>
        <fullName evidence="3">arsenate reductase (glutathione/glutaredoxin)</fullName>
        <ecNumber evidence="3">1.20.4.1</ecNumber>
    </recommendedName>
</protein>
<dbReference type="GO" id="GO:0008794">
    <property type="term" value="F:arsenate reductase (glutaredoxin) activity"/>
    <property type="evidence" value="ECO:0007669"/>
    <property type="project" value="UniProtKB-EC"/>
</dbReference>
<evidence type="ECO:0000256" key="1">
    <source>
        <dbReference type="ARBA" id="ARBA00007198"/>
    </source>
</evidence>
<proteinExistence type="inferred from homology"/>
<name>A0A6P2CBT7_9NOCA</name>
<evidence type="ECO:0000313" key="5">
    <source>
        <dbReference type="EMBL" id="TXG90227.1"/>
    </source>
</evidence>
<dbReference type="PANTHER" id="PTHR30041:SF5">
    <property type="entry name" value="ARSENATE REDUCTASE-RELATED"/>
    <property type="match status" value="1"/>
</dbReference>
<dbReference type="EC" id="1.20.4.1" evidence="3"/>
<reference evidence="5 6" key="1">
    <citation type="submission" date="2018-07" db="EMBL/GenBank/DDBJ databases">
        <title>Genome sequence of Rhodococcus rhodnii ATCC 35071 from Rhodnius prolixus.</title>
        <authorList>
            <person name="Patel V."/>
            <person name="Vogel K.J."/>
        </authorList>
    </citation>
    <scope>NUCLEOTIDE SEQUENCE [LARGE SCALE GENOMIC DNA]</scope>
    <source>
        <strain evidence="5 6">ATCC 35071</strain>
    </source>
</reference>
<evidence type="ECO:0000313" key="6">
    <source>
        <dbReference type="Proteomes" id="UP000471120"/>
    </source>
</evidence>
<comment type="caution">
    <text evidence="5">The sequence shown here is derived from an EMBL/GenBank/DDBJ whole genome shotgun (WGS) entry which is preliminary data.</text>
</comment>
<dbReference type="EMBL" id="QRCM01000001">
    <property type="protein sequence ID" value="TXG90227.1"/>
    <property type="molecule type" value="Genomic_DNA"/>
</dbReference>
<gene>
    <name evidence="5" type="primary">arsC</name>
    <name evidence="5" type="ORF">DW322_08330</name>
</gene>
<dbReference type="PANTHER" id="PTHR30041">
    <property type="entry name" value="ARSENATE REDUCTASE"/>
    <property type="match status" value="1"/>
</dbReference>
<dbReference type="AlphaFoldDB" id="A0A6P2CBT7"/>
<sequence length="117" mass="12814">MATATTATILHNPRCGTSRNTLAILREAGIEPTVVKYLDTPPTRDELVALLDEAGLRPSEAVRRKEKIYGELGLADASEDAVLDAMIEHPILIERPFVRTNLGTVLARPADKVREIL</sequence>
<dbReference type="InterPro" id="IPR006659">
    <property type="entry name" value="Arsenate_reductase"/>
</dbReference>
<dbReference type="CDD" id="cd03034">
    <property type="entry name" value="ArsC_ArsC"/>
    <property type="match status" value="1"/>
</dbReference>
<dbReference type="Pfam" id="PF03960">
    <property type="entry name" value="ArsC"/>
    <property type="match status" value="1"/>
</dbReference>
<evidence type="ECO:0000256" key="2">
    <source>
        <dbReference type="ARBA" id="ARBA00023002"/>
    </source>
</evidence>
<dbReference type="GO" id="GO:0046685">
    <property type="term" value="P:response to arsenic-containing substance"/>
    <property type="evidence" value="ECO:0007669"/>
    <property type="project" value="TreeGrafter"/>
</dbReference>
<keyword evidence="2 5" id="KW-0560">Oxidoreductase</keyword>
<evidence type="ECO:0000256" key="3">
    <source>
        <dbReference type="ARBA" id="ARBA00038969"/>
    </source>
</evidence>
<evidence type="ECO:0000256" key="4">
    <source>
        <dbReference type="PROSITE-ProRule" id="PRU01282"/>
    </source>
</evidence>